<organism evidence="6 7">
    <name type="scientific">Littorina saxatilis</name>
    <dbReference type="NCBI Taxonomy" id="31220"/>
    <lineage>
        <taxon>Eukaryota</taxon>
        <taxon>Metazoa</taxon>
        <taxon>Spiralia</taxon>
        <taxon>Lophotrochozoa</taxon>
        <taxon>Mollusca</taxon>
        <taxon>Gastropoda</taxon>
        <taxon>Caenogastropoda</taxon>
        <taxon>Littorinimorpha</taxon>
        <taxon>Littorinoidea</taxon>
        <taxon>Littorinidae</taxon>
        <taxon>Littorina</taxon>
    </lineage>
</organism>
<gene>
    <name evidence="6" type="ORF">V1264_025055</name>
</gene>
<dbReference type="Pfam" id="PF13920">
    <property type="entry name" value="zf-C3HC4_3"/>
    <property type="match status" value="1"/>
</dbReference>
<keyword evidence="2" id="KW-0862">Zinc</keyword>
<evidence type="ECO:0000256" key="4">
    <source>
        <dbReference type="SAM" id="MobiDB-lite"/>
    </source>
</evidence>
<feature type="region of interest" description="Disordered" evidence="4">
    <location>
        <begin position="1"/>
        <end position="22"/>
    </location>
</feature>
<keyword evidence="1 3" id="KW-0479">Metal-binding</keyword>
<reference evidence="6 7" key="1">
    <citation type="submission" date="2024-02" db="EMBL/GenBank/DDBJ databases">
        <title>Chromosome-scale genome assembly of the rough periwinkle Littorina saxatilis.</title>
        <authorList>
            <person name="De Jode A."/>
            <person name="Faria R."/>
            <person name="Formenti G."/>
            <person name="Sims Y."/>
            <person name="Smith T.P."/>
            <person name="Tracey A."/>
            <person name="Wood J.M.D."/>
            <person name="Zagrodzka Z.B."/>
            <person name="Johannesson K."/>
            <person name="Butlin R.K."/>
            <person name="Leder E.H."/>
        </authorList>
    </citation>
    <scope>NUCLEOTIDE SEQUENCE [LARGE SCALE GENOMIC DNA]</scope>
    <source>
        <strain evidence="6">Snail1</strain>
        <tissue evidence="6">Muscle</tissue>
    </source>
</reference>
<protein>
    <recommendedName>
        <fullName evidence="5">RING-type domain-containing protein</fullName>
    </recommendedName>
</protein>
<evidence type="ECO:0000313" key="7">
    <source>
        <dbReference type="Proteomes" id="UP001374579"/>
    </source>
</evidence>
<dbReference type="InterPro" id="IPR013083">
    <property type="entry name" value="Znf_RING/FYVE/PHD"/>
</dbReference>
<dbReference type="SUPFAM" id="SSF57850">
    <property type="entry name" value="RING/U-box"/>
    <property type="match status" value="1"/>
</dbReference>
<evidence type="ECO:0000256" key="1">
    <source>
        <dbReference type="ARBA" id="ARBA00022771"/>
    </source>
</evidence>
<evidence type="ECO:0000313" key="6">
    <source>
        <dbReference type="EMBL" id="KAK7088860.1"/>
    </source>
</evidence>
<keyword evidence="1 3" id="KW-0863">Zinc-finger</keyword>
<comment type="caution">
    <text evidence="6">The sequence shown here is derived from an EMBL/GenBank/DDBJ whole genome shotgun (WGS) entry which is preliminary data.</text>
</comment>
<feature type="compositionally biased region" description="Polar residues" evidence="4">
    <location>
        <begin position="227"/>
        <end position="238"/>
    </location>
</feature>
<evidence type="ECO:0000256" key="2">
    <source>
        <dbReference type="ARBA" id="ARBA00022833"/>
    </source>
</evidence>
<proteinExistence type="predicted"/>
<dbReference type="PROSITE" id="PS50089">
    <property type="entry name" value="ZF_RING_2"/>
    <property type="match status" value="1"/>
</dbReference>
<evidence type="ECO:0000259" key="5">
    <source>
        <dbReference type="PROSITE" id="PS50089"/>
    </source>
</evidence>
<dbReference type="Proteomes" id="UP001374579">
    <property type="component" value="Unassembled WGS sequence"/>
</dbReference>
<dbReference type="AlphaFoldDB" id="A0AAN9AKZ2"/>
<dbReference type="Gene3D" id="3.30.40.10">
    <property type="entry name" value="Zinc/RING finger domain, C3HC4 (zinc finger)"/>
    <property type="match status" value="1"/>
</dbReference>
<evidence type="ECO:0000256" key="3">
    <source>
        <dbReference type="PROSITE-ProRule" id="PRU00175"/>
    </source>
</evidence>
<feature type="region of interest" description="Disordered" evidence="4">
    <location>
        <begin position="212"/>
        <end position="270"/>
    </location>
</feature>
<name>A0AAN9AKZ2_9CAEN</name>
<accession>A0AAN9AKZ2</accession>
<feature type="domain" description="RING-type" evidence="5">
    <location>
        <begin position="289"/>
        <end position="324"/>
    </location>
</feature>
<dbReference type="GO" id="GO:0008270">
    <property type="term" value="F:zinc ion binding"/>
    <property type="evidence" value="ECO:0007669"/>
    <property type="project" value="UniProtKB-KW"/>
</dbReference>
<dbReference type="InterPro" id="IPR001841">
    <property type="entry name" value="Znf_RING"/>
</dbReference>
<sequence>MSGEKKTHNTARRTQRPSTLPAPVEAVTRFGFSLPFVMSVFRNLLSSNGAHAASAASDQATSTAHVTASALLTAVDDAVRHSGYTAHSENADAVETHHEHGEFVHSTSDINFAASLHCDCENDERYRNRSPTRLNSNEEVVQYDESTVATTTEAAMCPPRDGTTPSTTPITTGVAAAVAFQGVAATTSPTSLTTSVPATRFAASSHAAAGGVTNGVHSAPKQDGINEHSSGQTEGAQNSTSRRRSRDRSMERGVTTPTDGDDSGERSRQVKRLRVLRAENRRLKARRMCRQCHVRPVSLTLLPCGHFLFCQECGSTFTACPVCRKTILADVRTFVS</sequence>
<dbReference type="EMBL" id="JBAMIC010003921">
    <property type="protein sequence ID" value="KAK7088860.1"/>
    <property type="molecule type" value="Genomic_DNA"/>
</dbReference>
<keyword evidence="7" id="KW-1185">Reference proteome</keyword>